<sequence>MNYANVFGRTQKQFDMTMNREKITVTDFFNSDIKYDVFFRRNQRSTTPQGKVRFFYAQSTPIHIGTIFVLNGENYIVTSQDGIESDIYFTSIAVRSDMTYKVKTDKGTASIPFVVVSDKWTVAHGTITQLNGAVALYTGYNSAVENIKVNDSFKGFGNYYKVGNTFKNNNLFYLYLEQTQAPIDNYKMKYIGVTSFDLKESNTYQLTYSVTNNGDVVENPHISYESSNVEIATVDDNGLMTMLQEGSVDIVASCGGATCTTTMAISDTTPKVNYTTSISASTDTIKVGGSYKTLTCLFADKNGQDITETVVADMTTADFTWTCFIDGTEYTNDSMVVWYKDSSTNSKRIKLTSAATSYLAHTITIKCTVNGVTASKDFEITE</sequence>
<dbReference type="PROSITE" id="PS50835">
    <property type="entry name" value="IG_LIKE"/>
    <property type="match status" value="1"/>
</dbReference>
<accession>A0A844KMA8</accession>
<dbReference type="Gene3D" id="2.60.40.1080">
    <property type="match status" value="1"/>
</dbReference>
<organism evidence="2 3">
    <name type="scientific">Roseburia faecis</name>
    <dbReference type="NCBI Taxonomy" id="301302"/>
    <lineage>
        <taxon>Bacteria</taxon>
        <taxon>Bacillati</taxon>
        <taxon>Bacillota</taxon>
        <taxon>Clostridia</taxon>
        <taxon>Lachnospirales</taxon>
        <taxon>Lachnospiraceae</taxon>
        <taxon>Roseburia</taxon>
    </lineage>
</organism>
<name>A0A844KMA8_9FIRM</name>
<dbReference type="RefSeq" id="WP_155176633.1">
    <property type="nucleotide sequence ID" value="NZ_WNAK01000016.1"/>
</dbReference>
<feature type="domain" description="Ig-like" evidence="1">
    <location>
        <begin position="270"/>
        <end position="379"/>
    </location>
</feature>
<dbReference type="InterPro" id="IPR007110">
    <property type="entry name" value="Ig-like_dom"/>
</dbReference>
<proteinExistence type="predicted"/>
<comment type="caution">
    <text evidence="2">The sequence shown here is derived from an EMBL/GenBank/DDBJ whole genome shotgun (WGS) entry which is preliminary data.</text>
</comment>
<dbReference type="AlphaFoldDB" id="A0A844KMA8"/>
<gene>
    <name evidence="2" type="ORF">GMD30_08985</name>
</gene>
<dbReference type="EMBL" id="WNAL01000016">
    <property type="protein sequence ID" value="MTR81828.1"/>
    <property type="molecule type" value="Genomic_DNA"/>
</dbReference>
<protein>
    <recommendedName>
        <fullName evidence="1">Ig-like domain-containing protein</fullName>
    </recommendedName>
</protein>
<evidence type="ECO:0000259" key="1">
    <source>
        <dbReference type="PROSITE" id="PS50835"/>
    </source>
</evidence>
<evidence type="ECO:0000313" key="2">
    <source>
        <dbReference type="EMBL" id="MTR81828.1"/>
    </source>
</evidence>
<reference evidence="2 3" key="1">
    <citation type="journal article" date="2019" name="Nat. Med.">
        <title>A library of human gut bacterial isolates paired with longitudinal multiomics data enables mechanistic microbiome research.</title>
        <authorList>
            <person name="Poyet M."/>
            <person name="Groussin M."/>
            <person name="Gibbons S.M."/>
            <person name="Avila-Pacheco J."/>
            <person name="Jiang X."/>
            <person name="Kearney S.M."/>
            <person name="Perrotta A.R."/>
            <person name="Berdy B."/>
            <person name="Zhao S."/>
            <person name="Lieberman T.D."/>
            <person name="Swanson P.K."/>
            <person name="Smith M."/>
            <person name="Roesemann S."/>
            <person name="Alexander J.E."/>
            <person name="Rich S.A."/>
            <person name="Livny J."/>
            <person name="Vlamakis H."/>
            <person name="Clish C."/>
            <person name="Bullock K."/>
            <person name="Deik A."/>
            <person name="Scott J."/>
            <person name="Pierce K.A."/>
            <person name="Xavier R.J."/>
            <person name="Alm E.J."/>
        </authorList>
    </citation>
    <scope>NUCLEOTIDE SEQUENCE [LARGE SCALE GENOMIC DNA]</scope>
    <source>
        <strain evidence="2 3">BIOML-A1</strain>
    </source>
</reference>
<dbReference type="InterPro" id="IPR003343">
    <property type="entry name" value="Big_2"/>
</dbReference>
<dbReference type="Proteomes" id="UP000446657">
    <property type="component" value="Unassembled WGS sequence"/>
</dbReference>
<dbReference type="InterPro" id="IPR008964">
    <property type="entry name" value="Invasin/intimin_cell_adhesion"/>
</dbReference>
<dbReference type="Pfam" id="PF02368">
    <property type="entry name" value="Big_2"/>
    <property type="match status" value="1"/>
</dbReference>
<evidence type="ECO:0000313" key="3">
    <source>
        <dbReference type="Proteomes" id="UP000446657"/>
    </source>
</evidence>
<dbReference type="SUPFAM" id="SSF49373">
    <property type="entry name" value="Invasin/intimin cell-adhesion fragments"/>
    <property type="match status" value="1"/>
</dbReference>